<dbReference type="EMBL" id="JAOYFB010000004">
    <property type="protein sequence ID" value="KAK4013927.1"/>
    <property type="molecule type" value="Genomic_DNA"/>
</dbReference>
<comment type="caution">
    <text evidence="1">The sequence shown here is derived from an EMBL/GenBank/DDBJ whole genome shotgun (WGS) entry which is preliminary data.</text>
</comment>
<dbReference type="Proteomes" id="UP001234178">
    <property type="component" value="Unassembled WGS sequence"/>
</dbReference>
<sequence>MGSQTVQSPSIFIGISFSKIGSVESGYSCILFSEAGKQKNFKYRECHHPLQQGENQYVVARLEDQEEDHQKL</sequence>
<accession>A0ABQ9ZLV6</accession>
<gene>
    <name evidence="1" type="ORF">OUZ56_026479</name>
</gene>
<name>A0ABQ9ZLV6_9CRUS</name>
<evidence type="ECO:0000313" key="2">
    <source>
        <dbReference type="Proteomes" id="UP001234178"/>
    </source>
</evidence>
<proteinExistence type="predicted"/>
<evidence type="ECO:0000313" key="1">
    <source>
        <dbReference type="EMBL" id="KAK4013927.1"/>
    </source>
</evidence>
<keyword evidence="2" id="KW-1185">Reference proteome</keyword>
<reference evidence="1 2" key="1">
    <citation type="journal article" date="2023" name="Nucleic Acids Res.">
        <title>The hologenome of Daphnia magna reveals possible DNA methylation and microbiome-mediated evolution of the host genome.</title>
        <authorList>
            <person name="Chaturvedi A."/>
            <person name="Li X."/>
            <person name="Dhandapani V."/>
            <person name="Marshall H."/>
            <person name="Kissane S."/>
            <person name="Cuenca-Cambronero M."/>
            <person name="Asole G."/>
            <person name="Calvet F."/>
            <person name="Ruiz-Romero M."/>
            <person name="Marangio P."/>
            <person name="Guigo R."/>
            <person name="Rago D."/>
            <person name="Mirbahai L."/>
            <person name="Eastwood N."/>
            <person name="Colbourne J.K."/>
            <person name="Zhou J."/>
            <person name="Mallon E."/>
            <person name="Orsini L."/>
        </authorList>
    </citation>
    <scope>NUCLEOTIDE SEQUENCE [LARGE SCALE GENOMIC DNA]</scope>
    <source>
        <strain evidence="1">LRV0_1</strain>
    </source>
</reference>
<organism evidence="1 2">
    <name type="scientific">Daphnia magna</name>
    <dbReference type="NCBI Taxonomy" id="35525"/>
    <lineage>
        <taxon>Eukaryota</taxon>
        <taxon>Metazoa</taxon>
        <taxon>Ecdysozoa</taxon>
        <taxon>Arthropoda</taxon>
        <taxon>Crustacea</taxon>
        <taxon>Branchiopoda</taxon>
        <taxon>Diplostraca</taxon>
        <taxon>Cladocera</taxon>
        <taxon>Anomopoda</taxon>
        <taxon>Daphniidae</taxon>
        <taxon>Daphnia</taxon>
    </lineage>
</organism>
<protein>
    <submittedName>
        <fullName evidence="1">Uncharacterized protein</fullName>
    </submittedName>
</protein>